<dbReference type="Proteomes" id="UP001330812">
    <property type="component" value="Chromosome"/>
</dbReference>
<name>A0ABZ1IGG3_9PSEU</name>
<keyword evidence="3" id="KW-1185">Reference proteome</keyword>
<evidence type="ECO:0000313" key="3">
    <source>
        <dbReference type="Proteomes" id="UP001330812"/>
    </source>
</evidence>
<protein>
    <submittedName>
        <fullName evidence="2">VOC family protein</fullName>
    </submittedName>
</protein>
<dbReference type="RefSeq" id="WP_326835824.1">
    <property type="nucleotide sequence ID" value="NZ_CP142149.1"/>
</dbReference>
<dbReference type="PROSITE" id="PS51819">
    <property type="entry name" value="VOC"/>
    <property type="match status" value="1"/>
</dbReference>
<evidence type="ECO:0000259" key="1">
    <source>
        <dbReference type="PROSITE" id="PS51819"/>
    </source>
</evidence>
<organism evidence="2 3">
    <name type="scientific">Amycolatopsis rhabdoformis</name>
    <dbReference type="NCBI Taxonomy" id="1448059"/>
    <lineage>
        <taxon>Bacteria</taxon>
        <taxon>Bacillati</taxon>
        <taxon>Actinomycetota</taxon>
        <taxon>Actinomycetes</taxon>
        <taxon>Pseudonocardiales</taxon>
        <taxon>Pseudonocardiaceae</taxon>
        <taxon>Amycolatopsis</taxon>
    </lineage>
</organism>
<evidence type="ECO:0000313" key="2">
    <source>
        <dbReference type="EMBL" id="WSE33017.1"/>
    </source>
</evidence>
<dbReference type="InterPro" id="IPR029068">
    <property type="entry name" value="Glyas_Bleomycin-R_OHBP_Dase"/>
</dbReference>
<dbReference type="Gene3D" id="3.10.180.10">
    <property type="entry name" value="2,3-Dihydroxybiphenyl 1,2-Dioxygenase, domain 1"/>
    <property type="match status" value="1"/>
</dbReference>
<proteinExistence type="predicted"/>
<feature type="domain" description="VOC" evidence="1">
    <location>
        <begin position="4"/>
        <end position="119"/>
    </location>
</feature>
<gene>
    <name evidence="2" type="ORF">VSH64_12970</name>
</gene>
<dbReference type="EMBL" id="CP142149">
    <property type="protein sequence ID" value="WSE33017.1"/>
    <property type="molecule type" value="Genomic_DNA"/>
</dbReference>
<accession>A0ABZ1IGG3</accession>
<dbReference type="InterPro" id="IPR037523">
    <property type="entry name" value="VOC_core"/>
</dbReference>
<dbReference type="InterPro" id="IPR004360">
    <property type="entry name" value="Glyas_Fos-R_dOase_dom"/>
</dbReference>
<reference evidence="2 3" key="1">
    <citation type="journal article" date="2015" name="Int. J. Syst. Evol. Microbiol.">
        <title>Amycolatopsis rhabdoformis sp. nov., an actinomycete isolated from a tropical forest soil.</title>
        <authorList>
            <person name="Souza W.R."/>
            <person name="Silva R.E."/>
            <person name="Goodfellow M."/>
            <person name="Busarakam K."/>
            <person name="Figueiro F.S."/>
            <person name="Ferreira D."/>
            <person name="Rodrigues-Filho E."/>
            <person name="Moraes L.A.B."/>
            <person name="Zucchi T.D."/>
        </authorList>
    </citation>
    <scope>NUCLEOTIDE SEQUENCE [LARGE SCALE GENOMIC DNA]</scope>
    <source>
        <strain evidence="2 3">NCIMB 14900</strain>
    </source>
</reference>
<sequence length="129" mass="14140">MLRGMATLNFSADDLSAAQAWYTTVLGIEPYFARPGYIEYRLGDHEAELGIIDRQYLPPAPNGPAGAILYWHVDDLPAALDRLITLGATEHDGLRERGHGFVTASVVDPFGNVLGIMSNPHYVDMLAKQ</sequence>
<dbReference type="Pfam" id="PF00903">
    <property type="entry name" value="Glyoxalase"/>
    <property type="match status" value="1"/>
</dbReference>
<dbReference type="SUPFAM" id="SSF54593">
    <property type="entry name" value="Glyoxalase/Bleomycin resistance protein/Dihydroxybiphenyl dioxygenase"/>
    <property type="match status" value="1"/>
</dbReference>